<dbReference type="EC" id="1.-.-.-" evidence="4"/>
<evidence type="ECO:0000313" key="4">
    <source>
        <dbReference type="EMBL" id="MFC5478423.1"/>
    </source>
</evidence>
<comment type="caution">
    <text evidence="4">The sequence shown here is derived from an EMBL/GenBank/DDBJ whole genome shotgun (WGS) entry which is preliminary data.</text>
</comment>
<proteinExistence type="inferred from homology"/>
<dbReference type="EMBL" id="JBHSMR010000013">
    <property type="protein sequence ID" value="MFC5478423.1"/>
    <property type="molecule type" value="Genomic_DNA"/>
</dbReference>
<comment type="similarity">
    <text evidence="1">Belongs to the NAD(P)H dehydrogenase (quinone) family.</text>
</comment>
<sequence>MAARILIIQGHPDCGSQHLCHALAQAYADGARAGGHTVETIEPGLIAFPLLRSAEEWQHGPVPPSLAPSQQAIRQATHLVLVYPLWLGEMPALLKGFLEQVARPGFAIAAESRNPLKAGLLGGRSARVIVTMGMPAVLYRWFYRAHSLKALQRNILGFAGIKPVRTSVVGGAGALTQQQVERWCEHLRQLGAAAR</sequence>
<dbReference type="PANTHER" id="PTHR10204">
    <property type="entry name" value="NAD P H OXIDOREDUCTASE-RELATED"/>
    <property type="match status" value="1"/>
</dbReference>
<gene>
    <name evidence="4" type="ORF">ACFPQ5_09510</name>
</gene>
<feature type="domain" description="Flavodoxin-like fold" evidence="3">
    <location>
        <begin position="4"/>
        <end position="185"/>
    </location>
</feature>
<dbReference type="GO" id="GO:0016491">
    <property type="term" value="F:oxidoreductase activity"/>
    <property type="evidence" value="ECO:0007669"/>
    <property type="project" value="UniProtKB-KW"/>
</dbReference>
<evidence type="ECO:0000256" key="1">
    <source>
        <dbReference type="ARBA" id="ARBA00006252"/>
    </source>
</evidence>
<dbReference type="PANTHER" id="PTHR10204:SF34">
    <property type="entry name" value="NAD(P)H DEHYDROGENASE [QUINONE] 1 ISOFORM 1"/>
    <property type="match status" value="1"/>
</dbReference>
<dbReference type="InterPro" id="IPR029039">
    <property type="entry name" value="Flavoprotein-like_sf"/>
</dbReference>
<dbReference type="Proteomes" id="UP001596101">
    <property type="component" value="Unassembled WGS sequence"/>
</dbReference>
<dbReference type="InterPro" id="IPR003680">
    <property type="entry name" value="Flavodoxin_fold"/>
</dbReference>
<dbReference type="RefSeq" id="WP_379754089.1">
    <property type="nucleotide sequence ID" value="NZ_JBHSMR010000013.1"/>
</dbReference>
<reference evidence="5" key="1">
    <citation type="journal article" date="2019" name="Int. J. Syst. Evol. Microbiol.">
        <title>The Global Catalogue of Microorganisms (GCM) 10K type strain sequencing project: providing services to taxonomists for standard genome sequencing and annotation.</title>
        <authorList>
            <consortium name="The Broad Institute Genomics Platform"/>
            <consortium name="The Broad Institute Genome Sequencing Center for Infectious Disease"/>
            <person name="Wu L."/>
            <person name="Ma J."/>
        </authorList>
    </citation>
    <scope>NUCLEOTIDE SEQUENCE [LARGE SCALE GENOMIC DNA]</scope>
    <source>
        <strain evidence="5">CCUG 43111</strain>
    </source>
</reference>
<dbReference type="Pfam" id="PF02525">
    <property type="entry name" value="Flavodoxin_2"/>
    <property type="match status" value="1"/>
</dbReference>
<dbReference type="SUPFAM" id="SSF52218">
    <property type="entry name" value="Flavoproteins"/>
    <property type="match status" value="1"/>
</dbReference>
<keyword evidence="2 4" id="KW-0560">Oxidoreductase</keyword>
<keyword evidence="5" id="KW-1185">Reference proteome</keyword>
<evidence type="ECO:0000256" key="2">
    <source>
        <dbReference type="ARBA" id="ARBA00023002"/>
    </source>
</evidence>
<name>A0ABW0MJM6_9BURK</name>
<dbReference type="Gene3D" id="3.40.50.360">
    <property type="match status" value="1"/>
</dbReference>
<accession>A0ABW0MJM6</accession>
<dbReference type="EC" id="1.6.99.-" evidence="4"/>
<protein>
    <submittedName>
        <fullName evidence="4">NAD(P)H-dependent oxidoreductase</fullName>
        <ecNumber evidence="4">1.-.-.-</ecNumber>
        <ecNumber evidence="4">1.6.99.-</ecNumber>
    </submittedName>
</protein>
<dbReference type="InterPro" id="IPR051545">
    <property type="entry name" value="NAD(P)H_dehydrogenase_qn"/>
</dbReference>
<evidence type="ECO:0000259" key="3">
    <source>
        <dbReference type="Pfam" id="PF02525"/>
    </source>
</evidence>
<organism evidence="4 5">
    <name type="scientific">Massilia suwonensis</name>
    <dbReference type="NCBI Taxonomy" id="648895"/>
    <lineage>
        <taxon>Bacteria</taxon>
        <taxon>Pseudomonadati</taxon>
        <taxon>Pseudomonadota</taxon>
        <taxon>Betaproteobacteria</taxon>
        <taxon>Burkholderiales</taxon>
        <taxon>Oxalobacteraceae</taxon>
        <taxon>Telluria group</taxon>
        <taxon>Massilia</taxon>
    </lineage>
</organism>
<evidence type="ECO:0000313" key="5">
    <source>
        <dbReference type="Proteomes" id="UP001596101"/>
    </source>
</evidence>